<evidence type="ECO:0000256" key="12">
    <source>
        <dbReference type="SAM" id="MobiDB-lite"/>
    </source>
</evidence>
<dbReference type="Gene3D" id="3.40.850.10">
    <property type="entry name" value="Kinesin motor domain"/>
    <property type="match status" value="1"/>
</dbReference>
<evidence type="ECO:0000259" key="13">
    <source>
        <dbReference type="PROSITE" id="PS50067"/>
    </source>
</evidence>
<dbReference type="GO" id="GO:0003777">
    <property type="term" value="F:microtubule motor activity"/>
    <property type="evidence" value="ECO:0007669"/>
    <property type="project" value="InterPro"/>
</dbReference>
<dbReference type="GO" id="GO:0000278">
    <property type="term" value="P:mitotic cell cycle"/>
    <property type="evidence" value="ECO:0007669"/>
    <property type="project" value="UniProtKB-ARBA"/>
</dbReference>
<dbReference type="PRINTS" id="PR00380">
    <property type="entry name" value="KINESINHEAVY"/>
</dbReference>
<keyword evidence="3" id="KW-0493">Microtubule</keyword>
<comment type="similarity">
    <text evidence="9">Belongs to the TRAFAC class myosin-kinesin ATPase superfamily. Kinesin family. KIN-12 subfamily.</text>
</comment>
<comment type="subcellular location">
    <subcellularLocation>
        <location evidence="1">Cytoplasm</location>
        <location evidence="1">Cytoskeleton</location>
        <location evidence="1">Spindle</location>
    </subcellularLocation>
</comment>
<dbReference type="GO" id="GO:0005829">
    <property type="term" value="C:cytosol"/>
    <property type="evidence" value="ECO:0007669"/>
    <property type="project" value="UniProtKB-ARBA"/>
</dbReference>
<proteinExistence type="inferred from homology"/>
<evidence type="ECO:0000256" key="4">
    <source>
        <dbReference type="ARBA" id="ARBA00022741"/>
    </source>
</evidence>
<evidence type="ECO:0000256" key="7">
    <source>
        <dbReference type="ARBA" id="ARBA00023175"/>
    </source>
</evidence>
<evidence type="ECO:0000256" key="2">
    <source>
        <dbReference type="ARBA" id="ARBA00022490"/>
    </source>
</evidence>
<dbReference type="EMBL" id="CAMPGE010005293">
    <property type="protein sequence ID" value="CAI2364144.1"/>
    <property type="molecule type" value="Genomic_DNA"/>
</dbReference>
<evidence type="ECO:0000256" key="10">
    <source>
        <dbReference type="PROSITE-ProRule" id="PRU00283"/>
    </source>
</evidence>
<dbReference type="GO" id="GO:0005524">
    <property type="term" value="F:ATP binding"/>
    <property type="evidence" value="ECO:0007669"/>
    <property type="project" value="UniProtKB-UniRule"/>
</dbReference>
<keyword evidence="15" id="KW-1185">Reference proteome</keyword>
<dbReference type="InterPro" id="IPR027417">
    <property type="entry name" value="P-loop_NTPase"/>
</dbReference>
<feature type="coiled-coil region" evidence="11">
    <location>
        <begin position="358"/>
        <end position="385"/>
    </location>
</feature>
<feature type="binding site" evidence="10">
    <location>
        <begin position="91"/>
        <end position="98"/>
    </location>
    <ligand>
        <name>ATP</name>
        <dbReference type="ChEBI" id="CHEBI:30616"/>
    </ligand>
</feature>
<evidence type="ECO:0000313" key="14">
    <source>
        <dbReference type="EMBL" id="CAI2364144.1"/>
    </source>
</evidence>
<evidence type="ECO:0000256" key="3">
    <source>
        <dbReference type="ARBA" id="ARBA00022701"/>
    </source>
</evidence>
<dbReference type="InterPro" id="IPR044986">
    <property type="entry name" value="KIF15/KIN-12"/>
</dbReference>
<dbReference type="GO" id="GO:0007018">
    <property type="term" value="P:microtubule-based movement"/>
    <property type="evidence" value="ECO:0007669"/>
    <property type="project" value="InterPro"/>
</dbReference>
<evidence type="ECO:0000256" key="8">
    <source>
        <dbReference type="ARBA" id="ARBA00023212"/>
    </source>
</evidence>
<dbReference type="FunFam" id="3.40.850.10:FF:000034">
    <property type="entry name" value="Kinesin family member 15"/>
    <property type="match status" value="1"/>
</dbReference>
<keyword evidence="7 10" id="KW-0505">Motor protein</keyword>
<evidence type="ECO:0000256" key="11">
    <source>
        <dbReference type="SAM" id="Coils"/>
    </source>
</evidence>
<dbReference type="PANTHER" id="PTHR37739:SF8">
    <property type="entry name" value="KINESIN-LIKE PROTEIN KIN-12D"/>
    <property type="match status" value="1"/>
</dbReference>
<evidence type="ECO:0000256" key="6">
    <source>
        <dbReference type="ARBA" id="ARBA00023054"/>
    </source>
</evidence>
<gene>
    <name evidence="14" type="ORF">ECRASSUSDP1_LOCUS5486</name>
</gene>
<dbReference type="PANTHER" id="PTHR37739">
    <property type="entry name" value="KINESIN-LIKE PROTEIN KIN-12D"/>
    <property type="match status" value="1"/>
</dbReference>
<sequence length="1308" mass="151091">MEDGPSDKDNVKVVLRVRPMNERERATCSKKCCVVLDKDKVLLDAKPENKTFSYDFVADEDITQEDIFHKIAEPILNSCLEGYNATIFAYGQTGSGKTYTIQGPGFDDVCLTEQDEADRGILSRSFEYLFNKLEKMSVSEEEDCKVEYLIRASYLEIYNEQIMDLMDPTSQNLQIREDIKKGVYVEGLIEEVSSSATEMLEIIKKGSMRRHTGSTNMNKESSRSHSVLSTTIESKIMKNGLFNVKYSKFNLIDLAGSERAKSTDAGGSRLKEAGMINKSLSALGNVINSLVEVGQGKSRHVHYRDSKLTFLLRDSLGGNSKTLMIANISPASDSFGETLSTLKFAQRAKLIKNKAIINEDSSGTVAILKDEIKRLKLEITKIKVKKNKENFICPNCSNQCNSVIEDDLTKFDEDSILADLDEESAESPEKEPPKKERIDQLEGLLKQNLNQLTQMQDFYDKEVSDKELLIKRYKKAVDNYEKQNARDNMIIKFRDSAINRFGKLKDKIGDKELAEQFTEFEQEIKLLKDQMKENPKLAAAHAEVEELKIENAKLRQESGSSEQSYCSLYKSNLEFLNELKDYIDLNEDERQERVKSETVEFTKEIEELKAKLQETESQTEGYRELLSTTQSENDSKLKSLEGELTKMKEEIQVQKEKEILELKEKLVKEEQEKNEINAKHQDLFLQKMKSESERESLISEKNLLFEEKHSLLDLKNSIENEKNTIIAEKRNIENEKMNIENLFTQMKEQYTQKENEFIKKIDKLKAEIEEFQSKVTMMQNSLDLNKDKIEFLEKIKVEKEALAKETKQQKEEIDTLNADMRKYEKDNMAMSDEVSDLSNHLSNAKNTIASLEEELDTSESQHKYSLAELQTKADQIKAEHEETRAELKKTKQQLESEQERTENLKKQFEDESNKKTNTVDLLMDEKRDLETKSSDLLDSISKLNDEILNLNDKIEDLTHSNEENLIQIQLKTTQLTEYEKEIEDLMKSRDEFQNQYISILNKNESSEREVEDFNKKLRELKKLNESKQTQIQSLKSEASQNAIEITTLNEVIEKLKADKAKERVKNINLSKELNDIKANSESLLKNLSEEKKMRELAFKEKEDKENELKKPRQISTDEFLKHPGTKKLCNAVKSLVHDIEEQSSNANNITTQNKIKYLQKIKEENNFLKKELVSLFKENRRLSEAKGDDESHSKNIKLLESQLKKVNGKLEAKHKEMKLTIKNVNKMCDYILSRPLVPQEMRECSNDNLKIKQAIQAVGYMSKYITEKDKEMTDIRNKGSKLEELLKASNEERNYLRAKVDSLIPSKT</sequence>
<keyword evidence="5 10" id="KW-0067">ATP-binding</keyword>
<feature type="region of interest" description="Disordered" evidence="12">
    <location>
        <begin position="876"/>
        <end position="912"/>
    </location>
</feature>
<dbReference type="GO" id="GO:0005819">
    <property type="term" value="C:spindle"/>
    <property type="evidence" value="ECO:0007669"/>
    <property type="project" value="UniProtKB-SubCell"/>
</dbReference>
<dbReference type="GO" id="GO:0005874">
    <property type="term" value="C:microtubule"/>
    <property type="evidence" value="ECO:0007669"/>
    <property type="project" value="UniProtKB-KW"/>
</dbReference>
<dbReference type="Pfam" id="PF00225">
    <property type="entry name" value="Kinesin"/>
    <property type="match status" value="1"/>
</dbReference>
<evidence type="ECO:0000256" key="9">
    <source>
        <dbReference type="ARBA" id="ARBA00034488"/>
    </source>
</evidence>
<dbReference type="PROSITE" id="PS50067">
    <property type="entry name" value="KINESIN_MOTOR_2"/>
    <property type="match status" value="1"/>
</dbReference>
<feature type="coiled-coil region" evidence="11">
    <location>
        <begin position="591"/>
        <end position="686"/>
    </location>
</feature>
<dbReference type="InterPro" id="IPR019821">
    <property type="entry name" value="Kinesin_motor_CS"/>
</dbReference>
<dbReference type="GO" id="GO:0005813">
    <property type="term" value="C:centrosome"/>
    <property type="evidence" value="ECO:0007669"/>
    <property type="project" value="UniProtKB-ARBA"/>
</dbReference>
<organism evidence="14 15">
    <name type="scientific">Euplotes crassus</name>
    <dbReference type="NCBI Taxonomy" id="5936"/>
    <lineage>
        <taxon>Eukaryota</taxon>
        <taxon>Sar</taxon>
        <taxon>Alveolata</taxon>
        <taxon>Ciliophora</taxon>
        <taxon>Intramacronucleata</taxon>
        <taxon>Spirotrichea</taxon>
        <taxon>Hypotrichia</taxon>
        <taxon>Euplotida</taxon>
        <taxon>Euplotidae</taxon>
        <taxon>Moneuplotes</taxon>
    </lineage>
</organism>
<protein>
    <recommendedName>
        <fullName evidence="13">Kinesin motor domain-containing protein</fullName>
    </recommendedName>
</protein>
<dbReference type="InterPro" id="IPR036961">
    <property type="entry name" value="Kinesin_motor_dom_sf"/>
</dbReference>
<name>A0AAD1UEW5_EUPCR</name>
<evidence type="ECO:0000256" key="1">
    <source>
        <dbReference type="ARBA" id="ARBA00004186"/>
    </source>
</evidence>
<keyword evidence="6 11" id="KW-0175">Coiled coil</keyword>
<keyword evidence="2" id="KW-0963">Cytoplasm</keyword>
<comment type="caution">
    <text evidence="14">The sequence shown here is derived from an EMBL/GenBank/DDBJ whole genome shotgun (WGS) entry which is preliminary data.</text>
</comment>
<evidence type="ECO:0000256" key="5">
    <source>
        <dbReference type="ARBA" id="ARBA00022840"/>
    </source>
</evidence>
<dbReference type="SUPFAM" id="SSF52540">
    <property type="entry name" value="P-loop containing nucleoside triphosphate hydrolases"/>
    <property type="match status" value="1"/>
</dbReference>
<keyword evidence="4 10" id="KW-0547">Nucleotide-binding</keyword>
<evidence type="ECO:0000313" key="15">
    <source>
        <dbReference type="Proteomes" id="UP001295684"/>
    </source>
</evidence>
<keyword evidence="8" id="KW-0206">Cytoskeleton</keyword>
<reference evidence="14" key="1">
    <citation type="submission" date="2023-07" db="EMBL/GenBank/DDBJ databases">
        <authorList>
            <consortium name="AG Swart"/>
            <person name="Singh M."/>
            <person name="Singh A."/>
            <person name="Seah K."/>
            <person name="Emmerich C."/>
        </authorList>
    </citation>
    <scope>NUCLEOTIDE SEQUENCE</scope>
    <source>
        <strain evidence="14">DP1</strain>
    </source>
</reference>
<dbReference type="PROSITE" id="PS00411">
    <property type="entry name" value="KINESIN_MOTOR_1"/>
    <property type="match status" value="1"/>
</dbReference>
<dbReference type="Proteomes" id="UP001295684">
    <property type="component" value="Unassembled WGS sequence"/>
</dbReference>
<dbReference type="GO" id="GO:0008017">
    <property type="term" value="F:microtubule binding"/>
    <property type="evidence" value="ECO:0007669"/>
    <property type="project" value="InterPro"/>
</dbReference>
<dbReference type="InterPro" id="IPR001752">
    <property type="entry name" value="Kinesin_motor_dom"/>
</dbReference>
<dbReference type="SMART" id="SM00129">
    <property type="entry name" value="KISc"/>
    <property type="match status" value="1"/>
</dbReference>
<feature type="domain" description="Kinesin motor" evidence="13">
    <location>
        <begin position="10"/>
        <end position="351"/>
    </location>
</feature>
<feature type="coiled-coil region" evidence="11">
    <location>
        <begin position="510"/>
        <end position="564"/>
    </location>
</feature>
<accession>A0AAD1UEW5</accession>
<feature type="coiled-coil region" evidence="11">
    <location>
        <begin position="1158"/>
        <end position="1216"/>
    </location>
</feature>